<feature type="signal peptide" evidence="1">
    <location>
        <begin position="1"/>
        <end position="25"/>
    </location>
</feature>
<keyword evidence="1" id="KW-0732">Signal</keyword>
<dbReference type="Pfam" id="PF14052">
    <property type="entry name" value="Caps_assemb_Wzi"/>
    <property type="match status" value="1"/>
</dbReference>
<organism evidence="2 3">
    <name type="scientific">Flavimaricola marinus</name>
    <dbReference type="NCBI Taxonomy" id="1819565"/>
    <lineage>
        <taxon>Bacteria</taxon>
        <taxon>Pseudomonadati</taxon>
        <taxon>Pseudomonadota</taxon>
        <taxon>Alphaproteobacteria</taxon>
        <taxon>Rhodobacterales</taxon>
        <taxon>Paracoccaceae</taxon>
        <taxon>Flavimaricola</taxon>
    </lineage>
</organism>
<dbReference type="Proteomes" id="UP000201613">
    <property type="component" value="Unassembled WGS sequence"/>
</dbReference>
<accession>A0A238LAQ0</accession>
<protein>
    <recommendedName>
        <fullName evidence="4">Autotransporter domain-containing protein</fullName>
    </recommendedName>
</protein>
<evidence type="ECO:0000313" key="2">
    <source>
        <dbReference type="EMBL" id="SMY06797.1"/>
    </source>
</evidence>
<sequence>MITRHLAATTPLCLATILAGSVATAQTSFDVSAGYATESLYQNERFGFDAGAFASVGITGQAGVLQYRLSLGTNEDSDLLLDGSYVQLDAGNWVYGFGQIDRNWGPSRFSSIIMSSNARPHPTVYIRKENATAFNLPVLEWLGPWDFETFFGQLEEDRATPNAKTFGMRVGINPAPGLTINFERTAQWGGGDRPEDFEAIFSMIFGDTNSTGADPDAANQIAGISFSYDLPPSIAPVRIYGQIAGEDEAANLPIKFMHLAGVELDMPVGGVPSLFTLEMIDTRIDSLGQGSFPNIAYENRFYPSGYTYEGRVMGVPIDTDGFSLRLSGAHVLDELTVDWGLAQVSINEFGTLDHRLSSVPVSGVVADLGGSYDFGNGMSLRAGVSYQDFDLDTAGISEGLSGSVLLSRTF</sequence>
<dbReference type="Gene3D" id="2.40.160.130">
    <property type="entry name" value="Capsule assembly protein Wzi"/>
    <property type="match status" value="1"/>
</dbReference>
<evidence type="ECO:0000313" key="3">
    <source>
        <dbReference type="Proteomes" id="UP000201613"/>
    </source>
</evidence>
<feature type="chain" id="PRO_5012240895" description="Autotransporter domain-containing protein" evidence="1">
    <location>
        <begin position="26"/>
        <end position="410"/>
    </location>
</feature>
<dbReference type="InterPro" id="IPR038636">
    <property type="entry name" value="Wzi_sf"/>
</dbReference>
<dbReference type="InterPro" id="IPR026950">
    <property type="entry name" value="Caps_assemb_Wzi"/>
</dbReference>
<proteinExistence type="predicted"/>
<dbReference type="RefSeq" id="WP_168770467.1">
    <property type="nucleotide sequence ID" value="NZ_FXZK01000001.1"/>
</dbReference>
<keyword evidence="3" id="KW-1185">Reference proteome</keyword>
<reference evidence="2 3" key="1">
    <citation type="submission" date="2017-05" db="EMBL/GenBank/DDBJ databases">
        <authorList>
            <person name="Song R."/>
            <person name="Chenine A.L."/>
            <person name="Ruprecht R.M."/>
        </authorList>
    </citation>
    <scope>NUCLEOTIDE SEQUENCE [LARGE SCALE GENOMIC DNA]</scope>
    <source>
        <strain evidence="2 3">CECT 8899</strain>
    </source>
</reference>
<dbReference type="EMBL" id="FXZK01000001">
    <property type="protein sequence ID" value="SMY06797.1"/>
    <property type="molecule type" value="Genomic_DNA"/>
</dbReference>
<name>A0A238LAQ0_9RHOB</name>
<evidence type="ECO:0000256" key="1">
    <source>
        <dbReference type="SAM" id="SignalP"/>
    </source>
</evidence>
<gene>
    <name evidence="2" type="ORF">LOM8899_00927</name>
</gene>
<evidence type="ECO:0008006" key="4">
    <source>
        <dbReference type="Google" id="ProtNLM"/>
    </source>
</evidence>
<dbReference type="AlphaFoldDB" id="A0A238LAQ0"/>